<keyword evidence="9" id="KW-1185">Reference proteome</keyword>
<evidence type="ECO:0000256" key="1">
    <source>
        <dbReference type="ARBA" id="ARBA00004141"/>
    </source>
</evidence>
<dbReference type="GO" id="GO:0050291">
    <property type="term" value="F:sphingosine N-acyltransferase activity"/>
    <property type="evidence" value="ECO:0007669"/>
    <property type="project" value="InterPro"/>
</dbReference>
<dbReference type="EMBL" id="JAOPGA020000457">
    <property type="protein sequence ID" value="KAL0478662.1"/>
    <property type="molecule type" value="Genomic_DNA"/>
</dbReference>
<feature type="transmembrane region" description="Helical" evidence="6">
    <location>
        <begin position="34"/>
        <end position="52"/>
    </location>
</feature>
<feature type="transmembrane region" description="Helical" evidence="6">
    <location>
        <begin position="114"/>
        <end position="136"/>
    </location>
</feature>
<dbReference type="SMART" id="SM00724">
    <property type="entry name" value="TLC"/>
    <property type="match status" value="1"/>
</dbReference>
<gene>
    <name evidence="8" type="ORF">AKO1_002110</name>
</gene>
<dbReference type="Proteomes" id="UP001431209">
    <property type="component" value="Unassembled WGS sequence"/>
</dbReference>
<evidence type="ECO:0000313" key="8">
    <source>
        <dbReference type="EMBL" id="KAL0478662.1"/>
    </source>
</evidence>
<dbReference type="InterPro" id="IPR006634">
    <property type="entry name" value="TLC-dom"/>
</dbReference>
<sequence length="215" mass="25188">MVLWNASWFWSIKECFNEFPDAHLEEQVVGFNTYYLLGLAFYSQALFAIIFIDEKTKDFKELVIHHVCTILLISISKISSAHRIGSLILLLHDFVDIFLYSAKSANEVNYKGFADFLFVMFAVSFFALRLVFFPYLTWSWATNDHKAYYPSSWYVFQRVNDVHSFFQADSFGICVGGYCFSTYYFLLALLSTLIVLNLYWYCFDPVLHPVFRSKP</sequence>
<accession>A0AAW2YN96</accession>
<dbReference type="PANTHER" id="PTHR12560:SF0">
    <property type="entry name" value="LD18904P"/>
    <property type="match status" value="1"/>
</dbReference>
<evidence type="ECO:0000256" key="2">
    <source>
        <dbReference type="ARBA" id="ARBA00022692"/>
    </source>
</evidence>
<comment type="subcellular location">
    <subcellularLocation>
        <location evidence="1">Membrane</location>
        <topology evidence="1">Multi-pass membrane protein</topology>
    </subcellularLocation>
</comment>
<dbReference type="GO" id="GO:0046513">
    <property type="term" value="P:ceramide biosynthetic process"/>
    <property type="evidence" value="ECO:0007669"/>
    <property type="project" value="InterPro"/>
</dbReference>
<keyword evidence="4 5" id="KW-0472">Membrane</keyword>
<feature type="non-terminal residue" evidence="8">
    <location>
        <position position="215"/>
    </location>
</feature>
<evidence type="ECO:0000259" key="7">
    <source>
        <dbReference type="PROSITE" id="PS50922"/>
    </source>
</evidence>
<evidence type="ECO:0000256" key="5">
    <source>
        <dbReference type="PROSITE-ProRule" id="PRU00205"/>
    </source>
</evidence>
<reference evidence="8 9" key="1">
    <citation type="submission" date="2024-03" db="EMBL/GenBank/DDBJ databases">
        <title>The Acrasis kona genome and developmental transcriptomes reveal deep origins of eukaryotic multicellular pathways.</title>
        <authorList>
            <person name="Sheikh S."/>
            <person name="Fu C.-J."/>
            <person name="Brown M.W."/>
            <person name="Baldauf S.L."/>
        </authorList>
    </citation>
    <scope>NUCLEOTIDE SEQUENCE [LARGE SCALE GENOMIC DNA]</scope>
    <source>
        <strain evidence="8 9">ATCC MYA-3509</strain>
    </source>
</reference>
<dbReference type="PANTHER" id="PTHR12560">
    <property type="entry name" value="LONGEVITY ASSURANCE FACTOR 1 LAG1"/>
    <property type="match status" value="1"/>
</dbReference>
<dbReference type="PROSITE" id="PS50922">
    <property type="entry name" value="TLC"/>
    <property type="match status" value="1"/>
</dbReference>
<comment type="caution">
    <text evidence="8">The sequence shown here is derived from an EMBL/GenBank/DDBJ whole genome shotgun (WGS) entry which is preliminary data.</text>
</comment>
<evidence type="ECO:0000313" key="9">
    <source>
        <dbReference type="Proteomes" id="UP001431209"/>
    </source>
</evidence>
<dbReference type="Pfam" id="PF03798">
    <property type="entry name" value="TRAM_LAG1_CLN8"/>
    <property type="match status" value="1"/>
</dbReference>
<dbReference type="PIRSF" id="PIRSF005225">
    <property type="entry name" value="LAG1_LAC1"/>
    <property type="match status" value="1"/>
</dbReference>
<keyword evidence="2 5" id="KW-0812">Transmembrane</keyword>
<evidence type="ECO:0000256" key="4">
    <source>
        <dbReference type="ARBA" id="ARBA00023136"/>
    </source>
</evidence>
<keyword evidence="3 6" id="KW-1133">Transmembrane helix</keyword>
<protein>
    <submittedName>
        <fullName evidence="8">5 TM domain-containing transmembrane protein</fullName>
    </submittedName>
</protein>
<proteinExistence type="predicted"/>
<dbReference type="GO" id="GO:0016020">
    <property type="term" value="C:membrane"/>
    <property type="evidence" value="ECO:0007669"/>
    <property type="project" value="UniProtKB-SubCell"/>
</dbReference>
<feature type="transmembrane region" description="Helical" evidence="6">
    <location>
        <begin position="183"/>
        <end position="203"/>
    </location>
</feature>
<dbReference type="InterPro" id="IPR016439">
    <property type="entry name" value="Lag1/Lac1-like"/>
</dbReference>
<feature type="domain" description="TLC" evidence="7">
    <location>
        <begin position="1"/>
        <end position="213"/>
    </location>
</feature>
<dbReference type="AlphaFoldDB" id="A0AAW2YN96"/>
<organism evidence="8 9">
    <name type="scientific">Acrasis kona</name>
    <dbReference type="NCBI Taxonomy" id="1008807"/>
    <lineage>
        <taxon>Eukaryota</taxon>
        <taxon>Discoba</taxon>
        <taxon>Heterolobosea</taxon>
        <taxon>Tetramitia</taxon>
        <taxon>Eutetramitia</taxon>
        <taxon>Acrasidae</taxon>
        <taxon>Acrasis</taxon>
    </lineage>
</organism>
<name>A0AAW2YN96_9EUKA</name>
<evidence type="ECO:0000256" key="6">
    <source>
        <dbReference type="SAM" id="Phobius"/>
    </source>
</evidence>
<evidence type="ECO:0000256" key="3">
    <source>
        <dbReference type="ARBA" id="ARBA00022989"/>
    </source>
</evidence>